<evidence type="ECO:0000313" key="1">
    <source>
        <dbReference type="EMBL" id="SMY24170.1"/>
    </source>
</evidence>
<protein>
    <submittedName>
        <fullName evidence="1">Uncharacterized protein</fullName>
    </submittedName>
</protein>
<evidence type="ECO:0000313" key="2">
    <source>
        <dbReference type="Proteomes" id="UP000215453"/>
    </source>
</evidence>
<reference evidence="1 2" key="1">
    <citation type="submission" date="2016-10" db="EMBL/GenBank/DDBJ databases">
        <authorList>
            <person name="Varghese N."/>
        </authorList>
    </citation>
    <scope>NUCLEOTIDE SEQUENCE [LARGE SCALE GENOMIC DNA]</scope>
</reference>
<accession>A0A1Y6LL84</accession>
<dbReference type="AlphaFoldDB" id="A0A1Y6LL84"/>
<gene>
    <name evidence="1" type="ORF">ZT1A5_G5611</name>
</gene>
<proteinExistence type="predicted"/>
<dbReference type="Proteomes" id="UP000215453">
    <property type="component" value="Chromosome 5"/>
</dbReference>
<organism evidence="1 2">
    <name type="scientific">Zymoseptoria tritici ST99CH_1A5</name>
    <dbReference type="NCBI Taxonomy" id="1276529"/>
    <lineage>
        <taxon>Eukaryota</taxon>
        <taxon>Fungi</taxon>
        <taxon>Dikarya</taxon>
        <taxon>Ascomycota</taxon>
        <taxon>Pezizomycotina</taxon>
        <taxon>Dothideomycetes</taxon>
        <taxon>Dothideomycetidae</taxon>
        <taxon>Mycosphaerellales</taxon>
        <taxon>Mycosphaerellaceae</taxon>
        <taxon>Zymoseptoria</taxon>
    </lineage>
</organism>
<sequence>MSGVAAGMAELAISDRLSEHAVKGTVGEAYFDDKTVKLYDFAFGPTSVKARDLDDEAWTEVVTMIGLVDLEASRAAPASATARDLQLSMTAGRVGLLRERLAGAKQALMMIPALEEAVVKAEKDWVEIGKKNWWEVDRDEVARLKLVLGVKRAALAAAASAVPNCKRQLDTFAERVKELRALRAEQRMSEDKNSVDFLWREVMEWRESMVSLLLASLEDDRVFD</sequence>
<name>A0A1Y6LL84_ZYMTR</name>
<dbReference type="EMBL" id="LT882680">
    <property type="protein sequence ID" value="SMY24170.1"/>
    <property type="molecule type" value="Genomic_DNA"/>
</dbReference>